<sequence length="1431" mass="163204">MDAVLADALLSQSPDWGAWLRAVCGEEGALTLERAEALRFLLERAIRVGPRNRGEEAQRAARELALHRCLPALLSGSGVPAAERPEGWRRFVTAAGGALRSCILVCGPRLAERLAGEVVETCAGIQAWQMEGSVEVLCAAAPWLEDPALLRRTVAAALKLLRGEGEDEQEEEKALLVGGRLLPALGRNGAALSLIWEGLVLSPLADTPRVNRTLLVLSALSDVLFPRLDGVTDGEAASLLDARLSYKFWEVVQKGLSESDALCRKRARYLLKKAVDVSDKVALECRCSLEDGSYLFWWCAEKKDQFTQFWENYVLIMETLEGNQIHVIKPVLPKLNSLYELAISEEKDCWMFHPSWHMCIYKRMFESENKTLAKESVIHFLEIWQRKCLPSPQGFSEFIIGPLMDALSESSLYSSYLQYDNNAIFFLFKGSFLLKFIQKMSNRHWCAIPVLFLSMALAHIPQCRALASKGLLALRNVLQCTMITHQILLRGAAQCFLLKAAIHLIDTEKVSLSDISNFITYLKPEESLGRKTALWTMVRKMKSIISQYKSVISSFFLFILYSDNSSTERIGLKALLNPLLDVLLKLGTNPYISSLKIDKSLQLLLKIMQTCSIKTSKPEDIKLEEQIQKVVSLAALKVVCEIMDQNPDLQLQFLPAVNSLKTAIFSTQLNHVLKKPNSMEQQSSVEEAASHEGWGKIVARYIHDQWVCLHFVLNNYQNLSKDKHLEQHFYDVQDYKRMLQSALEAITILPSDHVLPVFHCMKIFVSKLMESSESLCIEAFEMSWKIIFSLSNTQLIFWPNLKAFIQLVFDPEILVTAARFKSETYLKIKEIMFQMIELSSTKTGIFNVLVSHCCQSWLFPPSGEITTVENAFSNAGNYIELLIEACLFGTIFRRDQRLVQEVYTFVENLGDQCAANVVTERDDHYVRVCAIKFICLLDESNKQHKKFIGDFVMKLLDKGELMSKSKVRYYVNSLQHRIENRLWQTLLVLFPKLDEDLLSRIVDRILQAGHNNNQASVKYLIEWNIILILHKFPHYLQKFWNCFNYDEDQFKTSICTFLAVLSHFDIILQNTSDKISTLKKALIVVLQWCFHHNFSIRLYALIALKKIWGMCKASYVNDFDTLTSIIEGSLNQVELMHGTGNAKKNWQRIQKHFFFEHFHPLKDYCLETIFYTLPRLSETPEEEWISLSKFTAFRDIPLSSTFPSCHSQTTLLDLKPNDWTQQDIGINLAEPNNERRWVNVQKKIIPCKASAPDLDLELMFQDRATKLGKSNRKLIVVASLIDKPTNLGGLCRTCEIFGVSALTVSNLHYINDKQFQHLSVSAEQWLSVIEVKPFQLIEYLEQKKAEGYFIIGVEQTAKSCNLMEYCFPEKSLLLLGNEHEGIPANVIQHLDTCVEIPQQGVIRSLNVHVSGALLIWEYTRQQMHNGCFCYA</sequence>
<keyword evidence="7" id="KW-0007">Acetylation</keyword>
<dbReference type="SUPFAM" id="SSF48371">
    <property type="entry name" value="ARM repeat"/>
    <property type="match status" value="1"/>
</dbReference>
<accession>A0A670XSK4</accession>
<dbReference type="PANTHER" id="PTHR12029">
    <property type="entry name" value="RNA METHYLTRANSFERASE"/>
    <property type="match status" value="1"/>
</dbReference>
<evidence type="ECO:0000256" key="10">
    <source>
        <dbReference type="ARBA" id="ARBA00093594"/>
    </source>
</evidence>
<dbReference type="InterPro" id="IPR045330">
    <property type="entry name" value="TRM3/TARBP1"/>
</dbReference>
<evidence type="ECO:0000256" key="8">
    <source>
        <dbReference type="ARBA" id="ARBA00093266"/>
    </source>
</evidence>
<keyword evidence="4" id="KW-0808">Transferase</keyword>
<evidence type="ECO:0000256" key="12">
    <source>
        <dbReference type="ARBA" id="ARBA00093656"/>
    </source>
</evidence>
<dbReference type="InterPro" id="IPR029028">
    <property type="entry name" value="Alpha/beta_knot_MTases"/>
</dbReference>
<dbReference type="Proteomes" id="UP000472273">
    <property type="component" value="Unplaced"/>
</dbReference>
<evidence type="ECO:0000256" key="1">
    <source>
        <dbReference type="ARBA" id="ARBA00007228"/>
    </source>
</evidence>
<reference evidence="15" key="1">
    <citation type="submission" date="2025-08" db="UniProtKB">
        <authorList>
            <consortium name="Ensembl"/>
        </authorList>
    </citation>
    <scope>IDENTIFICATION</scope>
</reference>
<dbReference type="SUPFAM" id="SSF75217">
    <property type="entry name" value="alpha/beta knot"/>
    <property type="match status" value="1"/>
</dbReference>
<dbReference type="PROSITE" id="PS51624">
    <property type="entry name" value="SAM_MT_TRMH_2"/>
    <property type="match status" value="1"/>
</dbReference>
<comment type="subunit">
    <text evidence="2">Monomer and homodimer.</text>
</comment>
<evidence type="ECO:0000256" key="11">
    <source>
        <dbReference type="ARBA" id="ARBA00093636"/>
    </source>
</evidence>
<gene>
    <name evidence="15" type="primary">TARBP1</name>
</gene>
<comment type="similarity">
    <text evidence="1">Belongs to the class IV-like SAM-binding methyltransferase superfamily. RNA methyltransferase TrmH family.</text>
</comment>
<keyword evidence="3" id="KW-0489">Methyltransferase</keyword>
<dbReference type="InterPro" id="IPR001537">
    <property type="entry name" value="SpoU_MeTrfase"/>
</dbReference>
<dbReference type="GO" id="GO:0141100">
    <property type="term" value="F:tRNA (guanine(18)-2'-O)-methyltransferase activity"/>
    <property type="evidence" value="ECO:0007669"/>
    <property type="project" value="UniProtKB-EC"/>
</dbReference>
<protein>
    <recommendedName>
        <fullName evidence="11">tRNA (guanosine(18)-2'-O)-methyltransferase TARBP1</fullName>
        <ecNumber evidence="10">2.1.1.34</ecNumber>
    </recommendedName>
    <alternativeName>
        <fullName evidence="12">TAR RNA-binding protein 1</fullName>
    </alternativeName>
</protein>
<keyword evidence="5" id="KW-0949">S-adenosyl-L-methionine</keyword>
<dbReference type="PANTHER" id="PTHR12029:SF11">
    <property type="entry name" value="METHYLTRANSFERASE TARBP1-RELATED"/>
    <property type="match status" value="1"/>
</dbReference>
<dbReference type="InterPro" id="IPR029026">
    <property type="entry name" value="tRNA_m1G_MTases_N"/>
</dbReference>
<organism evidence="15 16">
    <name type="scientific">Pseudonaja textilis</name>
    <name type="common">Eastern brown snake</name>
    <dbReference type="NCBI Taxonomy" id="8673"/>
    <lineage>
        <taxon>Eukaryota</taxon>
        <taxon>Metazoa</taxon>
        <taxon>Chordata</taxon>
        <taxon>Craniata</taxon>
        <taxon>Vertebrata</taxon>
        <taxon>Euteleostomi</taxon>
        <taxon>Lepidosauria</taxon>
        <taxon>Squamata</taxon>
        <taxon>Bifurcata</taxon>
        <taxon>Unidentata</taxon>
        <taxon>Episquamata</taxon>
        <taxon>Toxicofera</taxon>
        <taxon>Serpentes</taxon>
        <taxon>Colubroidea</taxon>
        <taxon>Elapidae</taxon>
        <taxon>Hydrophiinae</taxon>
        <taxon>Pseudonaja</taxon>
    </lineage>
</organism>
<dbReference type="GeneTree" id="ENSGT00390000003939"/>
<reference evidence="15" key="2">
    <citation type="submission" date="2025-09" db="UniProtKB">
        <authorList>
            <consortium name="Ensembl"/>
        </authorList>
    </citation>
    <scope>IDENTIFICATION</scope>
</reference>
<comment type="function">
    <text evidence="9">S-adenosyl-L-methionine-dependent 2'-O-ribose methyltransferase that catalyzes the formation of 2'-O-methylguanosine at position 18 (Gm18) in a subset of tRNA. Selectively mediates Gm18 methylation of tRNAGln-TTG/CTG and tRNASer-TGA/GCT. Gm18 modification can enhance the stability of modified tRNAs.</text>
</comment>
<evidence type="ECO:0000256" key="7">
    <source>
        <dbReference type="ARBA" id="ARBA00022990"/>
    </source>
</evidence>
<name>A0A670XSK4_PSETE</name>
<evidence type="ECO:0000256" key="5">
    <source>
        <dbReference type="ARBA" id="ARBA00022691"/>
    </source>
</evidence>
<feature type="domain" description="TARBP1" evidence="14">
    <location>
        <begin position="212"/>
        <end position="350"/>
    </location>
</feature>
<dbReference type="FunFam" id="3.40.1280.10:FF:000010">
    <property type="entry name" value="probable methyltransferase TARBP1"/>
    <property type="match status" value="1"/>
</dbReference>
<evidence type="ECO:0000256" key="6">
    <source>
        <dbReference type="ARBA" id="ARBA00022884"/>
    </source>
</evidence>
<dbReference type="Gene3D" id="3.40.1280.10">
    <property type="match status" value="1"/>
</dbReference>
<dbReference type="GO" id="GO:0003723">
    <property type="term" value="F:RNA binding"/>
    <property type="evidence" value="ECO:0007669"/>
    <property type="project" value="UniProtKB-KW"/>
</dbReference>
<comment type="catalytic activity">
    <reaction evidence="8">
        <text>guanosine(18) in tRNA + S-adenosyl-L-methionine = 2'-O-methylguanosine(18) in tRNA + S-adenosyl-L-homocysteine + H(+)</text>
        <dbReference type="Rhea" id="RHEA:20077"/>
        <dbReference type="Rhea" id="RHEA-COMP:10190"/>
        <dbReference type="Rhea" id="RHEA-COMP:10192"/>
        <dbReference type="ChEBI" id="CHEBI:15378"/>
        <dbReference type="ChEBI" id="CHEBI:57856"/>
        <dbReference type="ChEBI" id="CHEBI:59789"/>
        <dbReference type="ChEBI" id="CHEBI:74269"/>
        <dbReference type="ChEBI" id="CHEBI:74445"/>
        <dbReference type="EC" id="2.1.1.34"/>
    </reaction>
    <physiologicalReaction direction="left-to-right" evidence="8">
        <dbReference type="Rhea" id="RHEA:20078"/>
    </physiologicalReaction>
</comment>
<proteinExistence type="inferred from homology"/>
<evidence type="ECO:0000256" key="4">
    <source>
        <dbReference type="ARBA" id="ARBA00022679"/>
    </source>
</evidence>
<keyword evidence="6" id="KW-0694">RNA-binding</keyword>
<evidence type="ECO:0000313" key="15">
    <source>
        <dbReference type="Ensembl" id="ENSPTXP00000002471.1"/>
    </source>
</evidence>
<evidence type="ECO:0000256" key="9">
    <source>
        <dbReference type="ARBA" id="ARBA00093361"/>
    </source>
</evidence>
<dbReference type="CDD" id="cd18091">
    <property type="entry name" value="SpoU-like_TRM3-like"/>
    <property type="match status" value="1"/>
</dbReference>
<dbReference type="InterPro" id="IPR016024">
    <property type="entry name" value="ARM-type_fold"/>
</dbReference>
<evidence type="ECO:0000259" key="13">
    <source>
        <dbReference type="Pfam" id="PF00588"/>
    </source>
</evidence>
<dbReference type="GO" id="GO:0030488">
    <property type="term" value="P:tRNA methylation"/>
    <property type="evidence" value="ECO:0007669"/>
    <property type="project" value="InterPro"/>
</dbReference>
<evidence type="ECO:0000256" key="3">
    <source>
        <dbReference type="ARBA" id="ARBA00022603"/>
    </source>
</evidence>
<evidence type="ECO:0000313" key="16">
    <source>
        <dbReference type="Proteomes" id="UP000472273"/>
    </source>
</evidence>
<feature type="domain" description="tRNA/rRNA methyltransferase SpoU type" evidence="13">
    <location>
        <begin position="1274"/>
        <end position="1415"/>
    </location>
</feature>
<dbReference type="Pfam" id="PF00588">
    <property type="entry name" value="SpoU_methylase"/>
    <property type="match status" value="1"/>
</dbReference>
<dbReference type="InterPro" id="IPR056921">
    <property type="entry name" value="TARBP1_dom"/>
</dbReference>
<dbReference type="Ensembl" id="ENSPTXT00000002541.1">
    <property type="protein sequence ID" value="ENSPTXP00000002471.1"/>
    <property type="gene ID" value="ENSPTXG00000001847.1"/>
</dbReference>
<dbReference type="InterPro" id="IPR025806">
    <property type="entry name" value="TARBP1"/>
</dbReference>
<dbReference type="Pfam" id="PF25050">
    <property type="entry name" value="TARBP1"/>
    <property type="match status" value="1"/>
</dbReference>
<keyword evidence="16" id="KW-1185">Reference proteome</keyword>
<dbReference type="InterPro" id="IPR044748">
    <property type="entry name" value="Trm3/TARBP1_C"/>
</dbReference>
<evidence type="ECO:0000259" key="14">
    <source>
        <dbReference type="Pfam" id="PF25050"/>
    </source>
</evidence>
<dbReference type="EC" id="2.1.1.34" evidence="10"/>
<evidence type="ECO:0000256" key="2">
    <source>
        <dbReference type="ARBA" id="ARBA00011407"/>
    </source>
</evidence>